<reference evidence="2" key="1">
    <citation type="submission" date="2020-03" db="EMBL/GenBank/DDBJ databases">
        <title>The deep terrestrial virosphere.</title>
        <authorList>
            <person name="Holmfeldt K."/>
            <person name="Nilsson E."/>
            <person name="Simone D."/>
            <person name="Lopez-Fernandez M."/>
            <person name="Wu X."/>
            <person name="de Brujin I."/>
            <person name="Lundin D."/>
            <person name="Andersson A."/>
            <person name="Bertilsson S."/>
            <person name="Dopson M."/>
        </authorList>
    </citation>
    <scope>NUCLEOTIDE SEQUENCE</scope>
    <source>
        <strain evidence="2">MM415A01666</strain>
    </source>
</reference>
<evidence type="ECO:0000313" key="2">
    <source>
        <dbReference type="EMBL" id="QJA75892.1"/>
    </source>
</evidence>
<dbReference type="SUPFAM" id="SSF49899">
    <property type="entry name" value="Concanavalin A-like lectins/glucanases"/>
    <property type="match status" value="1"/>
</dbReference>
<feature type="region of interest" description="Disordered" evidence="1">
    <location>
        <begin position="413"/>
        <end position="432"/>
    </location>
</feature>
<dbReference type="AlphaFoldDB" id="A0A6M3K3H4"/>
<evidence type="ECO:0008006" key="3">
    <source>
        <dbReference type="Google" id="ProtNLM"/>
    </source>
</evidence>
<proteinExistence type="predicted"/>
<dbReference type="Gene3D" id="2.60.120.200">
    <property type="match status" value="1"/>
</dbReference>
<dbReference type="EMBL" id="MT142191">
    <property type="protein sequence ID" value="QJA75892.1"/>
    <property type="molecule type" value="Genomic_DNA"/>
</dbReference>
<sequence>MICLNSTDTLEGGASVTNVVDFTVHGLVAGVFTNLAQGQLSDTNPSVLYTAGAAISIVSVTFVNTHSAAVTVDLYLDPANAGTPRRLIPKTLSLGIGYSMHWDGARCTVMDASGRLLKGYASHSDEHKAGGADPLLAAPGAIGGTTPAAGAFTTIAASGNITPDLLTASKPVFTDASKNLVSTGTLAVDQGGTGKTTLTDGGVLVGAGTGVVEILSVGTNGQVLVGSTGANPVFATITDGEGIDTTLGAGTLTIAAETASDTNPGVVELAIDSEAVAGTDTSRAITSANLKAKLGSQTDGGILVGAGTTAAVEAVAVGLTTQILVGGGAGTNPAWGTDIPTAVTVGGAYITRVGGTDVIVADGGTGVSTLADGGLVIGNAANAVEVVAAGLTTEILVGGGALTNPVWTTATGTGAPVRATSPTLATPLLGTPTSGDLQNCTATTETTKGVVELATVAEAIAGTDTTRALTAQGNAASEAIIKNPLAVAQGIHLTSGATASIAVADNANIDFGTGNFTLRWKGSLPDWTPSATKYLFDKQQSPPNGYLMHIKTTGKIAVYLDLRAFGGAITEYISTFTPAFVDGTQHELVSVITRENASTAGSIVFYADGVQIGNSVPITAAATLSVNSTVALYVLGNGTVRYESIVQAATLYNRALTAAQVLDLYRNGVAFSDKWGSQTSLVTGDDSTFASDTGFWSKQAGVTIADGVCHFINVTSAGSGLYRNVAELELGKRYFITFTISNRTEGGVRFDSGGVGGTSGETRTADGTYTQEVIGGSSGKYYFTPIGETSLDIDNVTFFQIGATLDLEPEGIQPSPGQWLDSSSNKLHAMQPATGSSLIRKKDTFEVRWTNTWAGTHEAQYIGGVNQAVLPTGCYITSIIGVVAGSTIEDIIIGDGSDTDHWVAITTGLAAGTTAFTIASPISDGTNYKLVVDPDANFTGSIAWTIRGIILQ</sequence>
<accession>A0A6M3K3H4</accession>
<dbReference type="InterPro" id="IPR013320">
    <property type="entry name" value="ConA-like_dom_sf"/>
</dbReference>
<gene>
    <name evidence="2" type="ORF">MM415A01666_0005</name>
</gene>
<name>A0A6M3K3H4_9ZZZZ</name>
<evidence type="ECO:0000256" key="1">
    <source>
        <dbReference type="SAM" id="MobiDB-lite"/>
    </source>
</evidence>
<organism evidence="2">
    <name type="scientific">viral metagenome</name>
    <dbReference type="NCBI Taxonomy" id="1070528"/>
    <lineage>
        <taxon>unclassified sequences</taxon>
        <taxon>metagenomes</taxon>
        <taxon>organismal metagenomes</taxon>
    </lineage>
</organism>
<protein>
    <recommendedName>
        <fullName evidence="3">Lectin/glucanase superfamily protein</fullName>
    </recommendedName>
</protein>
<feature type="compositionally biased region" description="Low complexity" evidence="1">
    <location>
        <begin position="419"/>
        <end position="432"/>
    </location>
</feature>